<reference evidence="1" key="1">
    <citation type="submission" date="2020-06" db="EMBL/GenBank/DDBJ databases">
        <title>Legume-microbial interactions unlock mineral nutrients during tropical forest succession.</title>
        <authorList>
            <person name="Epihov D.Z."/>
        </authorList>
    </citation>
    <scope>NUCLEOTIDE SEQUENCE [LARGE SCALE GENOMIC DNA]</scope>
    <source>
        <strain evidence="1">Pan2503</strain>
    </source>
</reference>
<dbReference type="PANTHER" id="PTHR36922:SF1">
    <property type="entry name" value="DUF1993 DOMAIN-CONTAINING PROTEIN"/>
    <property type="match status" value="1"/>
</dbReference>
<protein>
    <submittedName>
        <fullName evidence="1">DUF1993 domain-containing protein</fullName>
    </submittedName>
</protein>
<proteinExistence type="predicted"/>
<dbReference type="EMBL" id="JACDQQ010001978">
    <property type="protein sequence ID" value="MBA0087385.1"/>
    <property type="molecule type" value="Genomic_DNA"/>
</dbReference>
<dbReference type="PANTHER" id="PTHR36922">
    <property type="entry name" value="BLL2446 PROTEIN"/>
    <property type="match status" value="1"/>
</dbReference>
<name>A0A7V8NUA4_9BACT</name>
<dbReference type="AlphaFoldDB" id="A0A7V8NUA4"/>
<dbReference type="InterPro" id="IPR034660">
    <property type="entry name" value="DinB/YfiT-like"/>
</dbReference>
<dbReference type="InterPro" id="IPR018531">
    <property type="entry name" value="DUF1993"/>
</dbReference>
<dbReference type="Pfam" id="PF09351">
    <property type="entry name" value="DUF1993"/>
    <property type="match status" value="1"/>
</dbReference>
<keyword evidence="2" id="KW-1185">Reference proteome</keyword>
<gene>
    <name evidence="1" type="ORF">HRJ53_20565</name>
</gene>
<evidence type="ECO:0000313" key="1">
    <source>
        <dbReference type="EMBL" id="MBA0087385.1"/>
    </source>
</evidence>
<organism evidence="1 2">
    <name type="scientific">Candidatus Acidiferrum panamense</name>
    <dbReference type="NCBI Taxonomy" id="2741543"/>
    <lineage>
        <taxon>Bacteria</taxon>
        <taxon>Pseudomonadati</taxon>
        <taxon>Acidobacteriota</taxon>
        <taxon>Terriglobia</taxon>
        <taxon>Candidatus Acidiferrales</taxon>
        <taxon>Candidatus Acidiferrum</taxon>
    </lineage>
</organism>
<dbReference type="SUPFAM" id="SSF109854">
    <property type="entry name" value="DinB/YfiT-like putative metalloenzymes"/>
    <property type="match status" value="1"/>
</dbReference>
<comment type="caution">
    <text evidence="1">The sequence shown here is derived from an EMBL/GenBank/DDBJ whole genome shotgun (WGS) entry which is preliminary data.</text>
</comment>
<sequence length="169" mass="18670">MAVTLYSGFVPVCVQLLTGLKTVLKKAEDHATTQKWDTAVVLNLRFYPDMFPLERQVRQVCNHALGAARVAGVGLPSLPDQDNSFAEIQSRIDKVIDCLKGLRPDQIDGKDDAKVTVTIGGQPQELSGQNYLYHFAILQVQFHATTAYDILRSTGVNIGKRDYLGPRPT</sequence>
<evidence type="ECO:0000313" key="2">
    <source>
        <dbReference type="Proteomes" id="UP000567293"/>
    </source>
</evidence>
<dbReference type="Gene3D" id="1.20.120.450">
    <property type="entry name" value="dinb family like domain"/>
    <property type="match status" value="1"/>
</dbReference>
<accession>A0A7V8NUA4</accession>
<dbReference type="Proteomes" id="UP000567293">
    <property type="component" value="Unassembled WGS sequence"/>
</dbReference>